<evidence type="ECO:0000313" key="1">
    <source>
        <dbReference type="EMBL" id="CAG6719188.1"/>
    </source>
</evidence>
<reference evidence="1" key="1">
    <citation type="submission" date="2021-05" db="EMBL/GenBank/DDBJ databases">
        <authorList>
            <person name="Alioto T."/>
            <person name="Alioto T."/>
            <person name="Gomez Garrido J."/>
        </authorList>
    </citation>
    <scope>NUCLEOTIDE SEQUENCE</scope>
</reference>
<proteinExistence type="predicted"/>
<dbReference type="AlphaFoldDB" id="A0A8D8Y397"/>
<name>A0A8D8Y397_9HEMI</name>
<organism evidence="1">
    <name type="scientific">Cacopsylla melanoneura</name>
    <dbReference type="NCBI Taxonomy" id="428564"/>
    <lineage>
        <taxon>Eukaryota</taxon>
        <taxon>Metazoa</taxon>
        <taxon>Ecdysozoa</taxon>
        <taxon>Arthropoda</taxon>
        <taxon>Hexapoda</taxon>
        <taxon>Insecta</taxon>
        <taxon>Pterygota</taxon>
        <taxon>Neoptera</taxon>
        <taxon>Paraneoptera</taxon>
        <taxon>Hemiptera</taxon>
        <taxon>Sternorrhyncha</taxon>
        <taxon>Psylloidea</taxon>
        <taxon>Psyllidae</taxon>
        <taxon>Psyllinae</taxon>
        <taxon>Cacopsylla</taxon>
    </lineage>
</organism>
<sequence length="135" mass="14579">MIGYYKFYHSGEQRMFQCTIPTNFDYQFHSLLSGGVGITHTPQSCITKCPLVVTNLCSPYFCFAPAFSYRPTLPLTYIVDQLVFSPSSEGDAESLARQFLIALGVKFSDAEQTVINCGQSSPAVAAAVSSGAPAS</sequence>
<protein>
    <submittedName>
        <fullName evidence="1">Uncharacterized protein</fullName>
    </submittedName>
</protein>
<accession>A0A8D8Y397</accession>
<dbReference type="EMBL" id="HBUF01358421">
    <property type="protein sequence ID" value="CAG6719188.1"/>
    <property type="molecule type" value="Transcribed_RNA"/>
</dbReference>